<evidence type="ECO:0000313" key="9">
    <source>
        <dbReference type="Proteomes" id="UP000007303"/>
    </source>
</evidence>
<reference evidence="8" key="3">
    <citation type="submission" date="2025-09" db="UniProtKB">
        <authorList>
            <consortium name="Ensembl"/>
        </authorList>
    </citation>
    <scope>IDENTIFICATION</scope>
</reference>
<keyword evidence="6" id="KW-0732">Signal</keyword>
<dbReference type="AlphaFoldDB" id="H3D954"/>
<dbReference type="GO" id="GO:0005615">
    <property type="term" value="C:extracellular space"/>
    <property type="evidence" value="ECO:0007669"/>
    <property type="project" value="TreeGrafter"/>
</dbReference>
<dbReference type="InterPro" id="IPR019764">
    <property type="entry name" value="Endothelin_toxin_CS"/>
</dbReference>
<dbReference type="HOGENOM" id="CLU_1536083_0_0_1"/>
<feature type="chain" id="PRO_5003583141" evidence="6">
    <location>
        <begin position="24"/>
        <end position="175"/>
    </location>
</feature>
<evidence type="ECO:0000256" key="6">
    <source>
        <dbReference type="SAM" id="SignalP"/>
    </source>
</evidence>
<evidence type="ECO:0000259" key="7">
    <source>
        <dbReference type="SMART" id="SM00272"/>
    </source>
</evidence>
<evidence type="ECO:0000256" key="3">
    <source>
        <dbReference type="ARBA" id="ARBA00022525"/>
    </source>
</evidence>
<evidence type="ECO:0000256" key="5">
    <source>
        <dbReference type="ARBA" id="ARBA00023322"/>
    </source>
</evidence>
<keyword evidence="3" id="KW-0964">Secreted</keyword>
<accession>H3D954</accession>
<dbReference type="PROSITE" id="PS00270">
    <property type="entry name" value="ENDOTHELIN"/>
    <property type="match status" value="2"/>
</dbReference>
<name>H3D954_TETNG</name>
<reference evidence="9" key="1">
    <citation type="journal article" date="2004" name="Nature">
        <title>Genome duplication in the teleost fish Tetraodon nigroviridis reveals the early vertebrate proto-karyotype.</title>
        <authorList>
            <person name="Jaillon O."/>
            <person name="Aury J.-M."/>
            <person name="Brunet F."/>
            <person name="Petit J.-L."/>
            <person name="Stange-Thomann N."/>
            <person name="Mauceli E."/>
            <person name="Bouneau L."/>
            <person name="Fischer C."/>
            <person name="Ozouf-Costaz C."/>
            <person name="Bernot A."/>
            <person name="Nicaud S."/>
            <person name="Jaffe D."/>
            <person name="Fisher S."/>
            <person name="Lutfalla G."/>
            <person name="Dossat C."/>
            <person name="Segurens B."/>
            <person name="Dasilva C."/>
            <person name="Salanoubat M."/>
            <person name="Levy M."/>
            <person name="Boudet N."/>
            <person name="Castellano S."/>
            <person name="Anthouard V."/>
            <person name="Jubin C."/>
            <person name="Castelli V."/>
            <person name="Katinka M."/>
            <person name="Vacherie B."/>
            <person name="Biemont C."/>
            <person name="Skalli Z."/>
            <person name="Cattolico L."/>
            <person name="Poulain J."/>
            <person name="De Berardinis V."/>
            <person name="Cruaud C."/>
            <person name="Duprat S."/>
            <person name="Brottier P."/>
            <person name="Coutanceau J.-P."/>
            <person name="Gouzy J."/>
            <person name="Parra G."/>
            <person name="Lardier G."/>
            <person name="Chapple C."/>
            <person name="McKernan K.J."/>
            <person name="McEwan P."/>
            <person name="Bosak S."/>
            <person name="Kellis M."/>
            <person name="Volff J.-N."/>
            <person name="Guigo R."/>
            <person name="Zody M.C."/>
            <person name="Mesirov J."/>
            <person name="Lindblad-Toh K."/>
            <person name="Birren B."/>
            <person name="Nusbaum C."/>
            <person name="Kahn D."/>
            <person name="Robinson-Rechavi M."/>
            <person name="Laudet V."/>
            <person name="Schachter V."/>
            <person name="Quetier F."/>
            <person name="Saurin W."/>
            <person name="Scarpelli C."/>
            <person name="Wincker P."/>
            <person name="Lander E.S."/>
            <person name="Weissenbach J."/>
            <person name="Roest Crollius H."/>
        </authorList>
    </citation>
    <scope>NUCLEOTIDE SEQUENCE [LARGE SCALE GENOMIC DNA]</scope>
</reference>
<reference evidence="8" key="2">
    <citation type="submission" date="2025-08" db="UniProtKB">
        <authorList>
            <consortium name="Ensembl"/>
        </authorList>
    </citation>
    <scope>IDENTIFICATION</scope>
</reference>
<dbReference type="GO" id="GO:0019229">
    <property type="term" value="P:regulation of vasoconstriction"/>
    <property type="evidence" value="ECO:0007669"/>
    <property type="project" value="InterPro"/>
</dbReference>
<dbReference type="STRING" id="99883.ENSTNIP00000017045"/>
<proteinExistence type="inferred from homology"/>
<dbReference type="InterPro" id="IPR020475">
    <property type="entry name" value="Endothelin"/>
</dbReference>
<comment type="similarity">
    <text evidence="2">Belongs to the endothelin/sarafotoxin family.</text>
</comment>
<feature type="domain" description="Endothelin-like toxin" evidence="7">
    <location>
        <begin position="48"/>
        <end position="69"/>
    </location>
</feature>
<dbReference type="InterPro" id="IPR001928">
    <property type="entry name" value="Endothln-like_toxin"/>
</dbReference>
<evidence type="ECO:0000313" key="8">
    <source>
        <dbReference type="Ensembl" id="ENSTNIP00000017045.1"/>
    </source>
</evidence>
<dbReference type="Proteomes" id="UP000007303">
    <property type="component" value="Unassembled WGS sequence"/>
</dbReference>
<dbReference type="GO" id="GO:0005179">
    <property type="term" value="F:hormone activity"/>
    <property type="evidence" value="ECO:0007669"/>
    <property type="project" value="TreeGrafter"/>
</dbReference>
<evidence type="ECO:0000256" key="2">
    <source>
        <dbReference type="ARBA" id="ARBA00010959"/>
    </source>
</evidence>
<dbReference type="PANTHER" id="PTHR13874:SF9">
    <property type="entry name" value="ENDOTHELIN-2"/>
    <property type="match status" value="1"/>
</dbReference>
<keyword evidence="4" id="KW-0838">Vasoactive</keyword>
<dbReference type="InParanoid" id="H3D954"/>
<dbReference type="GO" id="GO:0031708">
    <property type="term" value="F:endothelin B receptor binding"/>
    <property type="evidence" value="ECO:0007669"/>
    <property type="project" value="TreeGrafter"/>
</dbReference>
<keyword evidence="9" id="KW-1185">Reference proteome</keyword>
<organism evidence="8 9">
    <name type="scientific">Tetraodon nigroviridis</name>
    <name type="common">Spotted green pufferfish</name>
    <name type="synonym">Chelonodon nigroviridis</name>
    <dbReference type="NCBI Taxonomy" id="99883"/>
    <lineage>
        <taxon>Eukaryota</taxon>
        <taxon>Metazoa</taxon>
        <taxon>Chordata</taxon>
        <taxon>Craniata</taxon>
        <taxon>Vertebrata</taxon>
        <taxon>Euteleostomi</taxon>
        <taxon>Actinopterygii</taxon>
        <taxon>Neopterygii</taxon>
        <taxon>Teleostei</taxon>
        <taxon>Neoteleostei</taxon>
        <taxon>Acanthomorphata</taxon>
        <taxon>Eupercaria</taxon>
        <taxon>Tetraodontiformes</taxon>
        <taxon>Tetradontoidea</taxon>
        <taxon>Tetraodontidae</taxon>
        <taxon>Tetraodon</taxon>
    </lineage>
</organism>
<dbReference type="PANTHER" id="PTHR13874">
    <property type="entry name" value="ENDOTHELIN"/>
    <property type="match status" value="1"/>
</dbReference>
<dbReference type="GO" id="GO:0006874">
    <property type="term" value="P:intracellular calcium ion homeostasis"/>
    <property type="evidence" value="ECO:0007669"/>
    <property type="project" value="TreeGrafter"/>
</dbReference>
<dbReference type="GeneTree" id="ENSGT00950000183053"/>
<comment type="subcellular location">
    <subcellularLocation>
        <location evidence="1">Secreted</location>
    </subcellularLocation>
</comment>
<dbReference type="PRINTS" id="PR00365">
    <property type="entry name" value="ENDOTHELIN"/>
</dbReference>
<dbReference type="SMART" id="SM00272">
    <property type="entry name" value="END"/>
    <property type="match status" value="2"/>
</dbReference>
<evidence type="ECO:0000256" key="4">
    <source>
        <dbReference type="ARBA" id="ARBA00022858"/>
    </source>
</evidence>
<feature type="domain" description="Endothelin-like toxin" evidence="7">
    <location>
        <begin position="86"/>
        <end position="107"/>
    </location>
</feature>
<keyword evidence="5" id="KW-0839">Vasoconstrictor</keyword>
<dbReference type="GO" id="GO:0003100">
    <property type="term" value="P:regulation of systemic arterial blood pressure by endothelin"/>
    <property type="evidence" value="ECO:0007669"/>
    <property type="project" value="TreeGrafter"/>
</dbReference>
<sequence>MASFTCTFLTLFFISVALQEGCGLPLWDQTAAAPAAQAEPAGHIRSKRCSCSNWEDQECIYFCHLDIIWVNTPSKILPFGLGSAERCRCLDPADGTCSRFCGASFRPQLTFNPPLFSLHSSERPKRVLGSAGTVSRNLLEALRYVAPVWIRFSAFAGRARLTGLLLPTAGRWKRQ</sequence>
<dbReference type="Pfam" id="PF00322">
    <property type="entry name" value="Endothelin"/>
    <property type="match status" value="1"/>
</dbReference>
<protein>
    <submittedName>
        <fullName evidence="8">Endothelin 2</fullName>
    </submittedName>
</protein>
<dbReference type="Ensembl" id="ENSTNIT00000017261.1">
    <property type="protein sequence ID" value="ENSTNIP00000017045.1"/>
    <property type="gene ID" value="ENSTNIG00000014038.1"/>
</dbReference>
<evidence type="ECO:0000256" key="1">
    <source>
        <dbReference type="ARBA" id="ARBA00004613"/>
    </source>
</evidence>
<feature type="signal peptide" evidence="6">
    <location>
        <begin position="1"/>
        <end position="23"/>
    </location>
</feature>
<dbReference type="GO" id="GO:0014826">
    <property type="term" value="P:vein smooth muscle contraction"/>
    <property type="evidence" value="ECO:0007669"/>
    <property type="project" value="TreeGrafter"/>
</dbReference>